<dbReference type="InterPro" id="IPR000577">
    <property type="entry name" value="Carb_kinase_FGGY"/>
</dbReference>
<evidence type="ECO:0000256" key="2">
    <source>
        <dbReference type="ARBA" id="ARBA00022777"/>
    </source>
</evidence>
<dbReference type="PIRSF" id="PIRSF000538">
    <property type="entry name" value="GlpK"/>
    <property type="match status" value="1"/>
</dbReference>
<protein>
    <submittedName>
        <fullName evidence="8">Unannotated protein</fullName>
    </submittedName>
</protein>
<dbReference type="GO" id="GO:0005975">
    <property type="term" value="P:carbohydrate metabolic process"/>
    <property type="evidence" value="ECO:0007669"/>
    <property type="project" value="InterPro"/>
</dbReference>
<keyword evidence="2" id="KW-0418">Kinase</keyword>
<dbReference type="Gene3D" id="3.30.420.40">
    <property type="match status" value="2"/>
</dbReference>
<feature type="domain" description="Carbohydrate kinase FGGY C-terminal" evidence="5">
    <location>
        <begin position="334"/>
        <end position="422"/>
    </location>
</feature>
<dbReference type="PANTHER" id="PTHR43095">
    <property type="entry name" value="SUGAR KINASE"/>
    <property type="match status" value="1"/>
</dbReference>
<dbReference type="GO" id="GO:0016301">
    <property type="term" value="F:kinase activity"/>
    <property type="evidence" value="ECO:0007669"/>
    <property type="project" value="UniProtKB-KW"/>
</dbReference>
<dbReference type="Pfam" id="PF02782">
    <property type="entry name" value="FGGY_C"/>
    <property type="match status" value="1"/>
</dbReference>
<evidence type="ECO:0000259" key="4">
    <source>
        <dbReference type="Pfam" id="PF00370"/>
    </source>
</evidence>
<accession>A0A6J7N6K7</accession>
<dbReference type="InterPro" id="IPR018485">
    <property type="entry name" value="FGGY_C"/>
</dbReference>
<evidence type="ECO:0000256" key="1">
    <source>
        <dbReference type="ARBA" id="ARBA00022679"/>
    </source>
</evidence>
<dbReference type="EMBL" id="CAEZYK010000007">
    <property type="protein sequence ID" value="CAB4715243.1"/>
    <property type="molecule type" value="Genomic_DNA"/>
</dbReference>
<sequence length="466" mass="48790">MPQILGIHAARDAVSLEMREIDTGRVLVSGRSKFPAAVAENCEQDPAVWWQGLVDARNQAGGALGVSAISVAAQQRGLVTLDGQGALVGSALVGDYLAARGEANALLDGRTPNEWATACGSVPDSSFSISKLAAIKKNKPDDYKKIAALLQPHDWLTYRLGRRAVTDRGDASATGYWSPRENRWRPDLLSQVDSERDWGSGLPRVLESGEPAGDREGVIVAAGTGAPMAAAVGLSLKPGDVVIDFGLGAQIFTVRELPVEDETGKVFGFADASGRFMPLVPIVEARSIFDQTAAVLGGDRGRFDQWSSNSEPGAGGLVFAPPSMKSSIDGGGVVAGRLYGIRDGITPEKVARAVMEGVVCAALEAIDSLAIVDAANQGRLWLIGGIARSHALQQCVADLSGRTVMVSKNDPVVAGACLQAAAVATGEKVSTLAAAWGLPESRLVEPNPDLDPTEIRAIGRSAQQRR</sequence>
<dbReference type="InterPro" id="IPR043129">
    <property type="entry name" value="ATPase_NBD"/>
</dbReference>
<dbReference type="AlphaFoldDB" id="A0A6J7N6K7"/>
<name>A0A6J7N6K7_9ZZZZ</name>
<keyword evidence="1" id="KW-0808">Transferase</keyword>
<evidence type="ECO:0000313" key="7">
    <source>
        <dbReference type="EMBL" id="CAB4902302.1"/>
    </source>
</evidence>
<evidence type="ECO:0000313" key="8">
    <source>
        <dbReference type="EMBL" id="CAB4987825.1"/>
    </source>
</evidence>
<evidence type="ECO:0000256" key="3">
    <source>
        <dbReference type="SAM" id="MobiDB-lite"/>
    </source>
</evidence>
<feature type="region of interest" description="Disordered" evidence="3">
    <location>
        <begin position="444"/>
        <end position="466"/>
    </location>
</feature>
<dbReference type="Pfam" id="PF00370">
    <property type="entry name" value="FGGY_N"/>
    <property type="match status" value="1"/>
</dbReference>
<evidence type="ECO:0000313" key="6">
    <source>
        <dbReference type="EMBL" id="CAB4715243.1"/>
    </source>
</evidence>
<reference evidence="8" key="1">
    <citation type="submission" date="2020-05" db="EMBL/GenBank/DDBJ databases">
        <authorList>
            <person name="Chiriac C."/>
            <person name="Salcher M."/>
            <person name="Ghai R."/>
            <person name="Kavagutti S V."/>
        </authorList>
    </citation>
    <scope>NUCLEOTIDE SEQUENCE</scope>
</reference>
<dbReference type="EMBL" id="CAFBOF010000057">
    <property type="protein sequence ID" value="CAB4987825.1"/>
    <property type="molecule type" value="Genomic_DNA"/>
</dbReference>
<feature type="domain" description="Carbohydrate kinase FGGY N-terminal" evidence="4">
    <location>
        <begin position="25"/>
        <end position="216"/>
    </location>
</feature>
<dbReference type="SUPFAM" id="SSF53067">
    <property type="entry name" value="Actin-like ATPase domain"/>
    <property type="match status" value="2"/>
</dbReference>
<organism evidence="8">
    <name type="scientific">freshwater metagenome</name>
    <dbReference type="NCBI Taxonomy" id="449393"/>
    <lineage>
        <taxon>unclassified sequences</taxon>
        <taxon>metagenomes</taxon>
        <taxon>ecological metagenomes</taxon>
    </lineage>
</organism>
<dbReference type="PANTHER" id="PTHR43095:SF5">
    <property type="entry name" value="XYLULOSE KINASE"/>
    <property type="match status" value="1"/>
</dbReference>
<dbReference type="InterPro" id="IPR050406">
    <property type="entry name" value="FGGY_Carb_Kinase"/>
</dbReference>
<dbReference type="InterPro" id="IPR018484">
    <property type="entry name" value="FGGY_N"/>
</dbReference>
<proteinExistence type="predicted"/>
<evidence type="ECO:0000259" key="5">
    <source>
        <dbReference type="Pfam" id="PF02782"/>
    </source>
</evidence>
<gene>
    <name evidence="6" type="ORF">UFOPK2683_00235</name>
    <name evidence="7" type="ORF">UFOPK3605_00552</name>
    <name evidence="8" type="ORF">UFOPK3897_01550</name>
</gene>
<dbReference type="EMBL" id="CAFBMM010000017">
    <property type="protein sequence ID" value="CAB4902302.1"/>
    <property type="molecule type" value="Genomic_DNA"/>
</dbReference>